<dbReference type="EMBL" id="JAVDYJ010000001">
    <property type="protein sequence ID" value="MDR7347515.1"/>
    <property type="molecule type" value="Genomic_DNA"/>
</dbReference>
<accession>A0ABU2B1P5</accession>
<sequence length="174" mass="18558">MAFNESTTISHPPQRVFEGLISQDFQQHVAEEFNASVDKFTVVPPQPAASDTVSVTIHRSVNGEQVAQRLPSAVQRFVKGRVNIEQSEAWSAASGDGARDANVTIKVPMAKATGTATIKLAPTADGTGTTVNVSGSLKSSIPLMGSKIAQMAEPQVGKMLTEMNKKLDAWLTQH</sequence>
<organism evidence="1 2">
    <name type="scientific">Enteractinococcus fodinae</name>
    <dbReference type="NCBI Taxonomy" id="684663"/>
    <lineage>
        <taxon>Bacteria</taxon>
        <taxon>Bacillati</taxon>
        <taxon>Actinomycetota</taxon>
        <taxon>Actinomycetes</taxon>
        <taxon>Micrococcales</taxon>
        <taxon>Micrococcaceae</taxon>
    </lineage>
</organism>
<dbReference type="Proteomes" id="UP001183794">
    <property type="component" value="Unassembled WGS sequence"/>
</dbReference>
<evidence type="ECO:0000313" key="1">
    <source>
        <dbReference type="EMBL" id="MDR7347515.1"/>
    </source>
</evidence>
<proteinExistence type="predicted"/>
<dbReference type="Pfam" id="PF10698">
    <property type="entry name" value="DUF2505"/>
    <property type="match status" value="1"/>
</dbReference>
<name>A0ABU2B1P5_9MICC</name>
<keyword evidence="2" id="KW-1185">Reference proteome</keyword>
<comment type="caution">
    <text evidence="1">The sequence shown here is derived from an EMBL/GenBank/DDBJ whole genome shotgun (WGS) entry which is preliminary data.</text>
</comment>
<protein>
    <submittedName>
        <fullName evidence="1">Uncharacterized protein YndB with AHSA1/START domain</fullName>
    </submittedName>
</protein>
<reference evidence="1 2" key="1">
    <citation type="submission" date="2023-07" db="EMBL/GenBank/DDBJ databases">
        <title>Sequencing the genomes of 1000 actinobacteria strains.</title>
        <authorList>
            <person name="Klenk H.-P."/>
        </authorList>
    </citation>
    <scope>NUCLEOTIDE SEQUENCE [LARGE SCALE GENOMIC DNA]</scope>
    <source>
        <strain evidence="1 2">DSM 22966</strain>
    </source>
</reference>
<gene>
    <name evidence="1" type="ORF">J2S62_001772</name>
</gene>
<dbReference type="InterPro" id="IPR019639">
    <property type="entry name" value="DUF2505"/>
</dbReference>
<evidence type="ECO:0000313" key="2">
    <source>
        <dbReference type="Proteomes" id="UP001183794"/>
    </source>
</evidence>
<dbReference type="RefSeq" id="WP_310173800.1">
    <property type="nucleotide sequence ID" value="NZ_BAABHE010000001.1"/>
</dbReference>
<dbReference type="SUPFAM" id="SSF55961">
    <property type="entry name" value="Bet v1-like"/>
    <property type="match status" value="1"/>
</dbReference>